<dbReference type="EMBL" id="JAGSPM010000007">
    <property type="protein sequence ID" value="MBR7747418.1"/>
    <property type="molecule type" value="Genomic_DNA"/>
</dbReference>
<organism evidence="2 3">
    <name type="scientific">Undibacterium baiyunense</name>
    <dbReference type="NCBI Taxonomy" id="2828731"/>
    <lineage>
        <taxon>Bacteria</taxon>
        <taxon>Pseudomonadati</taxon>
        <taxon>Pseudomonadota</taxon>
        <taxon>Betaproteobacteria</taxon>
        <taxon>Burkholderiales</taxon>
        <taxon>Oxalobacteraceae</taxon>
        <taxon>Undibacterium</taxon>
    </lineage>
</organism>
<comment type="caution">
    <text evidence="2">The sequence shown here is derived from an EMBL/GenBank/DDBJ whole genome shotgun (WGS) entry which is preliminary data.</text>
</comment>
<dbReference type="RefSeq" id="WP_212684811.1">
    <property type="nucleotide sequence ID" value="NZ_JAGSPM010000007.1"/>
</dbReference>
<evidence type="ECO:0000313" key="3">
    <source>
        <dbReference type="Proteomes" id="UP000680158"/>
    </source>
</evidence>
<dbReference type="Proteomes" id="UP000680158">
    <property type="component" value="Unassembled WGS sequence"/>
</dbReference>
<evidence type="ECO:0000313" key="2">
    <source>
        <dbReference type="EMBL" id="MBR7747418.1"/>
    </source>
</evidence>
<accession>A0A941DEL5</accession>
<name>A0A941DEL5_9BURK</name>
<reference evidence="2 3" key="1">
    <citation type="submission" date="2021-04" db="EMBL/GenBank/DDBJ databases">
        <title>novel species isolated from subtropical streams in China.</title>
        <authorList>
            <person name="Lu H."/>
        </authorList>
    </citation>
    <scope>NUCLEOTIDE SEQUENCE [LARGE SCALE GENOMIC DNA]</scope>
    <source>
        <strain evidence="2 3">BYS107W</strain>
    </source>
</reference>
<sequence length="89" mass="10145">MSENLFLGDTTYPHLPDVEQLQSRIAQLEAELAEARKDQARYQWIRSQNCNQSNLCVVVKPKLNVKLGAYCPSLDLLDKQIDAAIKEQQ</sequence>
<protein>
    <submittedName>
        <fullName evidence="2">Uncharacterized protein</fullName>
    </submittedName>
</protein>
<feature type="coiled-coil region" evidence="1">
    <location>
        <begin position="18"/>
        <end position="45"/>
    </location>
</feature>
<dbReference type="AlphaFoldDB" id="A0A941DEL5"/>
<proteinExistence type="predicted"/>
<keyword evidence="3" id="KW-1185">Reference proteome</keyword>
<evidence type="ECO:0000256" key="1">
    <source>
        <dbReference type="SAM" id="Coils"/>
    </source>
</evidence>
<gene>
    <name evidence="2" type="ORF">KDM92_12570</name>
</gene>
<keyword evidence="1" id="KW-0175">Coiled coil</keyword>